<sequence>MRLLITGRDTGSTLEQHRASLAPKPTIPEVIARFKAYHAVNPGWGSLHCVLGNGNTQDGFVDVDTESAAREQGDAEGADLIAILRRMSRTQRAKLRKLV</sequence>
<evidence type="ECO:0000313" key="2">
    <source>
        <dbReference type="Proteomes" id="UP000278081"/>
    </source>
</evidence>
<protein>
    <submittedName>
        <fullName evidence="1">Uncharacterized protein</fullName>
    </submittedName>
</protein>
<organism evidence="1 2">
    <name type="scientific">Rhizobium chutanense</name>
    <dbReference type="NCBI Taxonomy" id="2035448"/>
    <lineage>
        <taxon>Bacteria</taxon>
        <taxon>Pseudomonadati</taxon>
        <taxon>Pseudomonadota</taxon>
        <taxon>Alphaproteobacteria</taxon>
        <taxon>Hyphomicrobiales</taxon>
        <taxon>Rhizobiaceae</taxon>
        <taxon>Rhizobium/Agrobacterium group</taxon>
        <taxon>Rhizobium</taxon>
    </lineage>
</organism>
<dbReference type="EMBL" id="RJTJ01000008">
    <property type="protein sequence ID" value="RUM06832.1"/>
    <property type="molecule type" value="Genomic_DNA"/>
</dbReference>
<dbReference type="RefSeq" id="WP_126909006.1">
    <property type="nucleotide sequence ID" value="NZ_ML133755.1"/>
</dbReference>
<accession>A0A432P3W2</accession>
<name>A0A432P3W2_9HYPH</name>
<dbReference type="AlphaFoldDB" id="A0A432P3W2"/>
<proteinExistence type="predicted"/>
<reference evidence="1 2" key="1">
    <citation type="submission" date="2018-11" db="EMBL/GenBank/DDBJ databases">
        <title>Rhizobium chutanense sp. nov., isolated from root nodules of Phaseolus vulgaris in China.</title>
        <authorList>
            <person name="Huo Y."/>
        </authorList>
    </citation>
    <scope>NUCLEOTIDE SEQUENCE [LARGE SCALE GENOMIC DNA]</scope>
    <source>
        <strain evidence="1 2">C16</strain>
    </source>
</reference>
<comment type="caution">
    <text evidence="1">The sequence shown here is derived from an EMBL/GenBank/DDBJ whole genome shotgun (WGS) entry which is preliminary data.</text>
</comment>
<dbReference type="Proteomes" id="UP000278081">
    <property type="component" value="Unassembled WGS sequence"/>
</dbReference>
<gene>
    <name evidence="1" type="ORF">EFR84_11595</name>
</gene>
<evidence type="ECO:0000313" key="1">
    <source>
        <dbReference type="EMBL" id="RUM06832.1"/>
    </source>
</evidence>